<dbReference type="Gene3D" id="1.20.5.190">
    <property type="match status" value="1"/>
</dbReference>
<protein>
    <recommendedName>
        <fullName evidence="7">Calmodulin binding protein</fullName>
    </recommendedName>
</protein>
<organism evidence="5 6">
    <name type="scientific">Kalanchoe fedtschenkoi</name>
    <name type="common">Lavender scallops</name>
    <name type="synonym">South American air plant</name>
    <dbReference type="NCBI Taxonomy" id="63787"/>
    <lineage>
        <taxon>Eukaryota</taxon>
        <taxon>Viridiplantae</taxon>
        <taxon>Streptophyta</taxon>
        <taxon>Embryophyta</taxon>
        <taxon>Tracheophyta</taxon>
        <taxon>Spermatophyta</taxon>
        <taxon>Magnoliopsida</taxon>
        <taxon>eudicotyledons</taxon>
        <taxon>Gunneridae</taxon>
        <taxon>Pentapetalae</taxon>
        <taxon>Saxifragales</taxon>
        <taxon>Crassulaceae</taxon>
        <taxon>Kalanchoe</taxon>
    </lineage>
</organism>
<comment type="similarity">
    <text evidence="2">Belongs to the IQD family.</text>
</comment>
<evidence type="ECO:0000256" key="2">
    <source>
        <dbReference type="ARBA" id="ARBA00024341"/>
    </source>
</evidence>
<accession>A0A7N0TZZ9</accession>
<sequence>MGGGGGGGSGQWLKSLIKPKKPQPHESEGGNGRGRKWKLWKSSKEASRAGSNAAASEMSDASYMTGGGDEAFALAMAAVIRAKPKDFIAVRNEWAAVRIQTAFRGFLARRAFRALRAVVRIQAIFRGRMVRKQAAVTLRCMQALVRVQARVRARSSALSSHQGPALPHPNHERLISSQIDPQTVSERGWCDRSGSVDEVRSKLEMRKKGAIKRERAITYHFAQQPLARSKGSPDARLNRSSNVPRQHQKPDKHSASDWTWLDRWMAAKPWETRLMEEMHDGASKEFSRASADQIPKEIDDFVSVRRSNISTRVSVKGGPVSRACSDPTSGCYYDEGSASTSSMSATTPSPVLRKSFTESGGNYRRPGFMNPTESIRAKQRIMSSSSSSSSKQMVDDLRLRRRSANADLSSEHCCSGKDLYPIDQPATFERL</sequence>
<evidence type="ECO:0000313" key="5">
    <source>
        <dbReference type="EnsemblPlants" id="Kaladp0048s0505.1.v1.1"/>
    </source>
</evidence>
<keyword evidence="1" id="KW-0112">Calmodulin-binding</keyword>
<evidence type="ECO:0008006" key="7">
    <source>
        <dbReference type="Google" id="ProtNLM"/>
    </source>
</evidence>
<feature type="region of interest" description="Disordered" evidence="4">
    <location>
        <begin position="222"/>
        <end position="255"/>
    </location>
</feature>
<reference evidence="5" key="1">
    <citation type="submission" date="2021-01" db="UniProtKB">
        <authorList>
            <consortium name="EnsemblPlants"/>
        </authorList>
    </citation>
    <scope>IDENTIFICATION</scope>
</reference>
<proteinExistence type="inferred from homology"/>
<evidence type="ECO:0000256" key="3">
    <source>
        <dbReference type="ARBA" id="ARBA00045534"/>
    </source>
</evidence>
<feature type="region of interest" description="Disordered" evidence="4">
    <location>
        <begin position="1"/>
        <end position="60"/>
    </location>
</feature>
<dbReference type="AlphaFoldDB" id="A0A7N0TZZ9"/>
<dbReference type="GO" id="GO:0005516">
    <property type="term" value="F:calmodulin binding"/>
    <property type="evidence" value="ECO:0007669"/>
    <property type="project" value="UniProtKB-KW"/>
</dbReference>
<dbReference type="SUPFAM" id="SSF52540">
    <property type="entry name" value="P-loop containing nucleoside triphosphate hydrolases"/>
    <property type="match status" value="1"/>
</dbReference>
<dbReference type="SMART" id="SM00015">
    <property type="entry name" value="IQ"/>
    <property type="match status" value="2"/>
</dbReference>
<dbReference type="PROSITE" id="PS50096">
    <property type="entry name" value="IQ"/>
    <property type="match status" value="2"/>
</dbReference>
<dbReference type="PANTHER" id="PTHR32295:SF126">
    <property type="entry name" value="PROTEIN IQ-DOMAIN 8"/>
    <property type="match status" value="1"/>
</dbReference>
<name>A0A7N0TZZ9_KALFE</name>
<comment type="function">
    <text evidence="3">May be involved in cooperative interactions with calmodulins or calmodulin-like proteins. Recruits calmodulin proteins to microtubules, thus being a potential scaffold in cellular signaling and trafficking. May associate with nucleic acids and regulate gene expression at the transcriptional or post-transcriptional level.</text>
</comment>
<dbReference type="PANTHER" id="PTHR32295">
    <property type="entry name" value="IQ-DOMAIN 5-RELATED"/>
    <property type="match status" value="1"/>
</dbReference>
<evidence type="ECO:0000256" key="4">
    <source>
        <dbReference type="SAM" id="MobiDB-lite"/>
    </source>
</evidence>
<dbReference type="Gramene" id="Kaladp0048s0505.1.v1.1">
    <property type="protein sequence ID" value="Kaladp0048s0505.1.v1.1"/>
    <property type="gene ID" value="Kaladp0048s0505.v1.1"/>
</dbReference>
<dbReference type="InterPro" id="IPR000048">
    <property type="entry name" value="IQ_motif_EF-hand-BS"/>
</dbReference>
<evidence type="ECO:0000313" key="6">
    <source>
        <dbReference type="Proteomes" id="UP000594263"/>
    </source>
</evidence>
<dbReference type="Proteomes" id="UP000594263">
    <property type="component" value="Unplaced"/>
</dbReference>
<feature type="region of interest" description="Disordered" evidence="4">
    <location>
        <begin position="356"/>
        <end position="396"/>
    </location>
</feature>
<feature type="compositionally biased region" description="Gly residues" evidence="4">
    <location>
        <begin position="1"/>
        <end position="10"/>
    </location>
</feature>
<dbReference type="InterPro" id="IPR027417">
    <property type="entry name" value="P-loop_NTPase"/>
</dbReference>
<dbReference type="OMA" id="SHSMQRN"/>
<dbReference type="EnsemblPlants" id="Kaladp0048s0505.1.v1.1">
    <property type="protein sequence ID" value="Kaladp0048s0505.1.v1.1"/>
    <property type="gene ID" value="Kaladp0048s0505.v1.1"/>
</dbReference>
<dbReference type="Pfam" id="PF00612">
    <property type="entry name" value="IQ"/>
    <property type="match status" value="2"/>
</dbReference>
<evidence type="ECO:0000256" key="1">
    <source>
        <dbReference type="ARBA" id="ARBA00022860"/>
    </source>
</evidence>
<keyword evidence="6" id="KW-1185">Reference proteome</keyword>